<dbReference type="GO" id="GO:0030896">
    <property type="term" value="C:checkpoint clamp complex"/>
    <property type="evidence" value="ECO:0007669"/>
    <property type="project" value="TreeGrafter"/>
</dbReference>
<accession>S9UM78</accession>
<comment type="similarity">
    <text evidence="2">Belongs to the rad1 family.</text>
</comment>
<dbReference type="Pfam" id="PF02144">
    <property type="entry name" value="Rad1"/>
    <property type="match status" value="1"/>
</dbReference>
<reference evidence="7" key="2">
    <citation type="submission" date="2013-03" db="EMBL/GenBank/DDBJ databases">
        <authorList>
            <person name="Motta M.C.M."/>
            <person name="Martins A.C.A."/>
            <person name="Preta C.M.C.C."/>
            <person name="Silva R."/>
            <person name="de Souza S.S."/>
            <person name="Klein C.C."/>
            <person name="de Almeida L.G.P."/>
            <person name="Cunha O.L."/>
            <person name="Colabardini A.C."/>
            <person name="Lima B.A."/>
            <person name="Machado C.R."/>
            <person name="Soares C.M.A."/>
            <person name="de Menezes C.B.A."/>
            <person name="Bartolomeu D.C."/>
            <person name="Grisard E.C."/>
            <person name="Fantinatti-Garboggini F."/>
            <person name="Rodrigues-Luiz G.F."/>
            <person name="Wagner G."/>
            <person name="Goldman G.H."/>
            <person name="Fietto J.L.R."/>
            <person name="Ciapina L.P."/>
            <person name="Brocchi M."/>
            <person name="Elias M.C."/>
            <person name="Goldman M.H.S."/>
            <person name="Sagot M.-F."/>
            <person name="Pereira M."/>
            <person name="Stoco P.H."/>
            <person name="Teixeira S.M.R."/>
            <person name="de Mendonca-Neto R.P."/>
            <person name="Maciel T.E.F."/>
            <person name="Mendes T.A.O."/>
            <person name="Urmenyi T.P."/>
            <person name="Teixeira M.M.G."/>
            <person name="de Camargo E.F.P."/>
            <person name="de Sousa W."/>
            <person name="Schenkman S."/>
            <person name="de Vasconcelos A.T.R."/>
        </authorList>
    </citation>
    <scope>NUCLEOTIDE SEQUENCE</scope>
</reference>
<name>S9UM78_9TRYP</name>
<evidence type="ECO:0000256" key="3">
    <source>
        <dbReference type="ARBA" id="ARBA00022763"/>
    </source>
</evidence>
<comment type="caution">
    <text evidence="7">The sequence shown here is derived from an EMBL/GenBank/DDBJ whole genome shotgun (WGS) entry which is preliminary data.</text>
</comment>
<sequence length="307" mass="32029">MSVYCCVGNPDLLRKTLSALVIQSEGWATLIFTPDDVMFHVEGSNQSMTATAVLPRQFFSEYSVAPVSFTTHLPTLLSALTMSASANITLAYTPTDGRLVVELGANSDEGRLLQSQVVTRPVGDSLLNLRFKDAALSFQVVLVGDVVREAISDISAAQCPVTVLTITATHGVLLEGVDGPFGDVQIQLVRGSEVFLGGHGTGSSSSTRVLTDHLALATAASKPAVRRGKGGAGGGAPSGARDDLVWSAAVGGSAGSGPSPSTGFERVTLQINAQRQLSVIHTQHDHNVKANVTVVVMPVMDFAYDAP</sequence>
<dbReference type="GO" id="GO:0006281">
    <property type="term" value="P:DNA repair"/>
    <property type="evidence" value="ECO:0007669"/>
    <property type="project" value="UniProtKB-KW"/>
</dbReference>
<organism evidence="7 8">
    <name type="scientific">Strigomonas culicis</name>
    <dbReference type="NCBI Taxonomy" id="28005"/>
    <lineage>
        <taxon>Eukaryota</taxon>
        <taxon>Discoba</taxon>
        <taxon>Euglenozoa</taxon>
        <taxon>Kinetoplastea</taxon>
        <taxon>Metakinetoplastina</taxon>
        <taxon>Trypanosomatida</taxon>
        <taxon>Trypanosomatidae</taxon>
        <taxon>Strigomonadinae</taxon>
        <taxon>Strigomonas</taxon>
    </lineage>
</organism>
<evidence type="ECO:0000313" key="6">
    <source>
        <dbReference type="EMBL" id="EPY23009.1"/>
    </source>
</evidence>
<dbReference type="Gene3D" id="3.70.10.10">
    <property type="match status" value="1"/>
</dbReference>
<keyword evidence="4" id="KW-0234">DNA repair</keyword>
<dbReference type="AlphaFoldDB" id="S9UM78"/>
<keyword evidence="5" id="KW-0539">Nucleus</keyword>
<evidence type="ECO:0000313" key="7">
    <source>
        <dbReference type="EMBL" id="EPY31947.1"/>
    </source>
</evidence>
<dbReference type="EMBL" id="ATMH01007949">
    <property type="protein sequence ID" value="EPY23009.1"/>
    <property type="molecule type" value="Genomic_DNA"/>
</dbReference>
<evidence type="ECO:0000256" key="5">
    <source>
        <dbReference type="ARBA" id="ARBA00023242"/>
    </source>
</evidence>
<protein>
    <submittedName>
        <fullName evidence="7">Cell cycle checkpoint protein</fullName>
    </submittedName>
</protein>
<proteinExistence type="inferred from homology"/>
<keyword evidence="8" id="KW-1185">Reference proteome</keyword>
<dbReference type="GO" id="GO:0000077">
    <property type="term" value="P:DNA damage checkpoint signaling"/>
    <property type="evidence" value="ECO:0007669"/>
    <property type="project" value="InterPro"/>
</dbReference>
<comment type="subcellular location">
    <subcellularLocation>
        <location evidence="1">Nucleus</location>
    </subcellularLocation>
</comment>
<dbReference type="Proteomes" id="UP000015354">
    <property type="component" value="Unassembled WGS sequence"/>
</dbReference>
<dbReference type="InterPro" id="IPR003021">
    <property type="entry name" value="Rad1_Rec1_Rad17"/>
</dbReference>
<gene>
    <name evidence="7" type="ORF">STCU_03076</name>
    <name evidence="6" type="ORF">STCU_07949</name>
</gene>
<reference evidence="7 8" key="1">
    <citation type="journal article" date="2013" name="PLoS ONE">
        <title>Predicting the Proteins of Angomonas deanei, Strigomonas culicis and Their Respective Endosymbionts Reveals New Aspects of the Trypanosomatidae Family.</title>
        <authorList>
            <person name="Motta M.C."/>
            <person name="Martins A.C."/>
            <person name="de Souza S.S."/>
            <person name="Catta-Preta C.M."/>
            <person name="Silva R."/>
            <person name="Klein C.C."/>
            <person name="de Almeida L.G."/>
            <person name="de Lima Cunha O."/>
            <person name="Ciapina L.P."/>
            <person name="Brocchi M."/>
            <person name="Colabardini A.C."/>
            <person name="de Araujo Lima B."/>
            <person name="Machado C.R."/>
            <person name="de Almeida Soares C.M."/>
            <person name="Probst C.M."/>
            <person name="de Menezes C.B."/>
            <person name="Thompson C.E."/>
            <person name="Bartholomeu D.C."/>
            <person name="Gradia D.F."/>
            <person name="Pavoni D.P."/>
            <person name="Grisard E.C."/>
            <person name="Fantinatti-Garboggini F."/>
            <person name="Marchini F.K."/>
            <person name="Rodrigues-Luiz G.F."/>
            <person name="Wagner G."/>
            <person name="Goldman G.H."/>
            <person name="Fietto J.L."/>
            <person name="Elias M.C."/>
            <person name="Goldman M.H."/>
            <person name="Sagot M.F."/>
            <person name="Pereira M."/>
            <person name="Stoco P.H."/>
            <person name="de Mendonca-Neto R.P."/>
            <person name="Teixeira S.M."/>
            <person name="Maciel T.E."/>
            <person name="de Oliveira Mendes T.A."/>
            <person name="Urmenyi T.P."/>
            <person name="de Souza W."/>
            <person name="Schenkman S."/>
            <person name="de Vasconcelos A.T."/>
        </authorList>
    </citation>
    <scope>NUCLEOTIDE SEQUENCE [LARGE SCALE GENOMIC DNA]</scope>
</reference>
<evidence type="ECO:0000313" key="8">
    <source>
        <dbReference type="Proteomes" id="UP000015354"/>
    </source>
</evidence>
<evidence type="ECO:0000256" key="1">
    <source>
        <dbReference type="ARBA" id="ARBA00004123"/>
    </source>
</evidence>
<evidence type="ECO:0000256" key="4">
    <source>
        <dbReference type="ARBA" id="ARBA00023204"/>
    </source>
</evidence>
<dbReference type="OrthoDB" id="271772at2759"/>
<dbReference type="PANTHER" id="PTHR10870:SF0">
    <property type="entry name" value="CELL CYCLE CHECKPOINT PROTEIN RAD1"/>
    <property type="match status" value="1"/>
</dbReference>
<dbReference type="PANTHER" id="PTHR10870">
    <property type="entry name" value="CELL CYCLE CHECKPOINT PROTEIN RAD1"/>
    <property type="match status" value="1"/>
</dbReference>
<dbReference type="EMBL" id="ATMH01003076">
    <property type="protein sequence ID" value="EPY31947.1"/>
    <property type="molecule type" value="Genomic_DNA"/>
</dbReference>
<evidence type="ECO:0000256" key="2">
    <source>
        <dbReference type="ARBA" id="ARBA00010991"/>
    </source>
</evidence>
<keyword evidence="3" id="KW-0227">DNA damage</keyword>